<evidence type="ECO:0000313" key="2">
    <source>
        <dbReference type="Proteomes" id="UP001341840"/>
    </source>
</evidence>
<gene>
    <name evidence="1" type="ORF">PIB30_097063</name>
</gene>
<evidence type="ECO:0000313" key="1">
    <source>
        <dbReference type="EMBL" id="MED6140810.1"/>
    </source>
</evidence>
<protein>
    <submittedName>
        <fullName evidence="1">Uncharacterized protein</fullName>
    </submittedName>
</protein>
<organism evidence="1 2">
    <name type="scientific">Stylosanthes scabra</name>
    <dbReference type="NCBI Taxonomy" id="79078"/>
    <lineage>
        <taxon>Eukaryota</taxon>
        <taxon>Viridiplantae</taxon>
        <taxon>Streptophyta</taxon>
        <taxon>Embryophyta</taxon>
        <taxon>Tracheophyta</taxon>
        <taxon>Spermatophyta</taxon>
        <taxon>Magnoliopsida</taxon>
        <taxon>eudicotyledons</taxon>
        <taxon>Gunneridae</taxon>
        <taxon>Pentapetalae</taxon>
        <taxon>rosids</taxon>
        <taxon>fabids</taxon>
        <taxon>Fabales</taxon>
        <taxon>Fabaceae</taxon>
        <taxon>Papilionoideae</taxon>
        <taxon>50 kb inversion clade</taxon>
        <taxon>dalbergioids sensu lato</taxon>
        <taxon>Dalbergieae</taxon>
        <taxon>Pterocarpus clade</taxon>
        <taxon>Stylosanthes</taxon>
    </lineage>
</organism>
<sequence length="120" mass="13821">PSQRLVRTARLRDNLCRSKRYSDGWDSNPNEYDSLGIWDFRWDYWIQWIFPDGTKQSVGSSCIGNRIYYSPPPFGGHNFHTGAPIDAPFAATRSSHHLLHFYTTFEILVVLGAFQLEQGP</sequence>
<comment type="caution">
    <text evidence="1">The sequence shown here is derived from an EMBL/GenBank/DDBJ whole genome shotgun (WGS) entry which is preliminary data.</text>
</comment>
<keyword evidence="2" id="KW-1185">Reference proteome</keyword>
<dbReference type="EMBL" id="JASCZI010062770">
    <property type="protein sequence ID" value="MED6140810.1"/>
    <property type="molecule type" value="Genomic_DNA"/>
</dbReference>
<name>A0ABU6SXI2_9FABA</name>
<feature type="non-terminal residue" evidence="1">
    <location>
        <position position="1"/>
    </location>
</feature>
<accession>A0ABU6SXI2</accession>
<proteinExistence type="predicted"/>
<dbReference type="Proteomes" id="UP001341840">
    <property type="component" value="Unassembled WGS sequence"/>
</dbReference>
<reference evidence="1 2" key="1">
    <citation type="journal article" date="2023" name="Plants (Basel)">
        <title>Bridging the Gap: Combining Genomics and Transcriptomics Approaches to Understand Stylosanthes scabra, an Orphan Legume from the Brazilian Caatinga.</title>
        <authorList>
            <person name="Ferreira-Neto J.R.C."/>
            <person name="da Silva M.D."/>
            <person name="Binneck E."/>
            <person name="de Melo N.F."/>
            <person name="da Silva R.H."/>
            <person name="de Melo A.L.T.M."/>
            <person name="Pandolfi V."/>
            <person name="Bustamante F.O."/>
            <person name="Brasileiro-Vidal A.C."/>
            <person name="Benko-Iseppon A.M."/>
        </authorList>
    </citation>
    <scope>NUCLEOTIDE SEQUENCE [LARGE SCALE GENOMIC DNA]</scope>
    <source>
        <tissue evidence="1">Leaves</tissue>
    </source>
</reference>